<protein>
    <submittedName>
        <fullName evidence="2">Uncharacterized protein</fullName>
    </submittedName>
</protein>
<evidence type="ECO:0000313" key="1">
    <source>
        <dbReference type="EMBL" id="BAD10054.1"/>
    </source>
</evidence>
<reference evidence="3" key="3">
    <citation type="journal article" date="2005" name="Nature">
        <title>The map-based sequence of the rice genome.</title>
        <authorList>
            <consortium name="International rice genome sequencing project (IRGSP)"/>
            <person name="Matsumoto T."/>
            <person name="Wu J."/>
            <person name="Kanamori H."/>
            <person name="Katayose Y."/>
            <person name="Fujisawa M."/>
            <person name="Namiki N."/>
            <person name="Mizuno H."/>
            <person name="Yamamoto K."/>
            <person name="Antonio B.A."/>
            <person name="Baba T."/>
            <person name="Sakata K."/>
            <person name="Nagamura Y."/>
            <person name="Aoki H."/>
            <person name="Arikawa K."/>
            <person name="Arita K."/>
            <person name="Bito T."/>
            <person name="Chiden Y."/>
            <person name="Fujitsuka N."/>
            <person name="Fukunaka R."/>
            <person name="Hamada M."/>
            <person name="Harada C."/>
            <person name="Hayashi A."/>
            <person name="Hijishita S."/>
            <person name="Honda M."/>
            <person name="Hosokawa S."/>
            <person name="Ichikawa Y."/>
            <person name="Idonuma A."/>
            <person name="Iijima M."/>
            <person name="Ikeda M."/>
            <person name="Ikeno M."/>
            <person name="Ito K."/>
            <person name="Ito S."/>
            <person name="Ito T."/>
            <person name="Ito Y."/>
            <person name="Ito Y."/>
            <person name="Iwabuchi A."/>
            <person name="Kamiya K."/>
            <person name="Karasawa W."/>
            <person name="Kurita K."/>
            <person name="Katagiri S."/>
            <person name="Kikuta A."/>
            <person name="Kobayashi H."/>
            <person name="Kobayashi N."/>
            <person name="Machita K."/>
            <person name="Maehara T."/>
            <person name="Masukawa M."/>
            <person name="Mizubayashi T."/>
            <person name="Mukai Y."/>
            <person name="Nagasaki H."/>
            <person name="Nagata Y."/>
            <person name="Naito S."/>
            <person name="Nakashima M."/>
            <person name="Nakama Y."/>
            <person name="Nakamichi Y."/>
            <person name="Nakamura M."/>
            <person name="Meguro A."/>
            <person name="Negishi M."/>
            <person name="Ohta I."/>
            <person name="Ohta T."/>
            <person name="Okamoto M."/>
            <person name="Ono N."/>
            <person name="Saji S."/>
            <person name="Sakaguchi M."/>
            <person name="Sakai K."/>
            <person name="Shibata M."/>
            <person name="Shimokawa T."/>
            <person name="Song J."/>
            <person name="Takazaki Y."/>
            <person name="Terasawa K."/>
            <person name="Tsugane M."/>
            <person name="Tsuji K."/>
            <person name="Ueda S."/>
            <person name="Waki K."/>
            <person name="Yamagata H."/>
            <person name="Yamamoto M."/>
            <person name="Yamamoto S."/>
            <person name="Yamane H."/>
            <person name="Yoshiki S."/>
            <person name="Yoshihara R."/>
            <person name="Yukawa K."/>
            <person name="Zhong H."/>
            <person name="Yano M."/>
            <person name="Yuan Q."/>
            <person name="Ouyang S."/>
            <person name="Liu J."/>
            <person name="Jones K.M."/>
            <person name="Gansberger K."/>
            <person name="Moffat K."/>
            <person name="Hill J."/>
            <person name="Bera J."/>
            <person name="Fadrosh D."/>
            <person name="Jin S."/>
            <person name="Johri S."/>
            <person name="Kim M."/>
            <person name="Overton L."/>
            <person name="Reardon M."/>
            <person name="Tsitrin T."/>
            <person name="Vuong H."/>
            <person name="Weaver B."/>
            <person name="Ciecko A."/>
            <person name="Tallon L."/>
            <person name="Jackson J."/>
            <person name="Pai G."/>
            <person name="Aken S.V."/>
            <person name="Utterback T."/>
            <person name="Reidmuller S."/>
            <person name="Feldblyum T."/>
            <person name="Hsiao J."/>
            <person name="Zismann V."/>
            <person name="Iobst S."/>
            <person name="de Vazeille A.R."/>
            <person name="Buell C.R."/>
            <person name="Ying K."/>
            <person name="Li Y."/>
            <person name="Lu T."/>
            <person name="Huang Y."/>
            <person name="Zhao Q."/>
            <person name="Feng Q."/>
            <person name="Zhang L."/>
            <person name="Zhu J."/>
            <person name="Weng Q."/>
            <person name="Mu J."/>
            <person name="Lu Y."/>
            <person name="Fan D."/>
            <person name="Liu Y."/>
            <person name="Guan J."/>
            <person name="Zhang Y."/>
            <person name="Yu S."/>
            <person name="Liu X."/>
            <person name="Zhang Y."/>
            <person name="Hong G."/>
            <person name="Han B."/>
            <person name="Choisne N."/>
            <person name="Demange N."/>
            <person name="Orjeda G."/>
            <person name="Samain S."/>
            <person name="Cattolico L."/>
            <person name="Pelletier E."/>
            <person name="Couloux A."/>
            <person name="Segurens B."/>
            <person name="Wincker P."/>
            <person name="D'Hont A."/>
            <person name="Scarpelli C."/>
            <person name="Weissenbach J."/>
            <person name="Salanoubat M."/>
            <person name="Quetier F."/>
            <person name="Yu Y."/>
            <person name="Kim H.R."/>
            <person name="Rambo T."/>
            <person name="Currie J."/>
            <person name="Collura K."/>
            <person name="Luo M."/>
            <person name="Yang T."/>
            <person name="Ammiraju J.S.S."/>
            <person name="Engler F."/>
            <person name="Soderlund C."/>
            <person name="Wing R.A."/>
            <person name="Palmer L.E."/>
            <person name="de la Bastide M."/>
            <person name="Spiegel L."/>
            <person name="Nascimento L."/>
            <person name="Zutavern T."/>
            <person name="O'Shaughnessy A."/>
            <person name="Dike S."/>
            <person name="Dedhia N."/>
            <person name="Preston R."/>
            <person name="Balija V."/>
            <person name="McCombie W.R."/>
            <person name="Chow T."/>
            <person name="Chen H."/>
            <person name="Chung M."/>
            <person name="Chen C."/>
            <person name="Shaw J."/>
            <person name="Wu H."/>
            <person name="Hsiao K."/>
            <person name="Chao Y."/>
            <person name="Chu M."/>
            <person name="Cheng C."/>
            <person name="Hour A."/>
            <person name="Lee P."/>
            <person name="Lin S."/>
            <person name="Lin Y."/>
            <person name="Liou J."/>
            <person name="Liu S."/>
            <person name="Hsing Y."/>
            <person name="Raghuvanshi S."/>
            <person name="Mohanty A."/>
            <person name="Bharti A.K."/>
            <person name="Gaur A."/>
            <person name="Gupta V."/>
            <person name="Kumar D."/>
            <person name="Ravi V."/>
            <person name="Vij S."/>
            <person name="Kapur A."/>
            <person name="Khurana P."/>
            <person name="Khurana P."/>
            <person name="Khurana J.P."/>
            <person name="Tyagi A.K."/>
            <person name="Gaikwad K."/>
            <person name="Singh A."/>
            <person name="Dalal V."/>
            <person name="Srivastava S."/>
            <person name="Dixit A."/>
            <person name="Pal A.K."/>
            <person name="Ghazi I.A."/>
            <person name="Yadav M."/>
            <person name="Pandit A."/>
            <person name="Bhargava A."/>
            <person name="Sureshbabu K."/>
            <person name="Batra K."/>
            <person name="Sharma T.R."/>
            <person name="Mohapatra T."/>
            <person name="Singh N.K."/>
            <person name="Messing J."/>
            <person name="Nelson A.B."/>
            <person name="Fuks G."/>
            <person name="Kavchok S."/>
            <person name="Keizer G."/>
            <person name="Linton E."/>
            <person name="Llaca V."/>
            <person name="Song R."/>
            <person name="Tanyolac B."/>
            <person name="Young S."/>
            <person name="Ho-Il K."/>
            <person name="Hahn J.H."/>
            <person name="Sangsakoo G."/>
            <person name="Vanavichit A."/>
            <person name="de Mattos Luiz.A.T."/>
            <person name="Zimmer P.D."/>
            <person name="Malone G."/>
            <person name="Dellagostin O."/>
            <person name="de Oliveira A.C."/>
            <person name="Bevan M."/>
            <person name="Bancroft I."/>
            <person name="Minx P."/>
            <person name="Cordum H."/>
            <person name="Wilson R."/>
            <person name="Cheng Z."/>
            <person name="Jin W."/>
            <person name="Jiang J."/>
            <person name="Leong S.A."/>
            <person name="Iwama H."/>
            <person name="Gojobori T."/>
            <person name="Itoh T."/>
            <person name="Niimura Y."/>
            <person name="Fujii Y."/>
            <person name="Habara T."/>
            <person name="Sakai H."/>
            <person name="Sato Y."/>
            <person name="Wilson G."/>
            <person name="Kumar K."/>
            <person name="McCouch S."/>
            <person name="Juretic N."/>
            <person name="Hoen D."/>
            <person name="Wright S."/>
            <person name="Bruskiewich R."/>
            <person name="Bureau T."/>
            <person name="Miyao A."/>
            <person name="Hirochika H."/>
            <person name="Nishikawa T."/>
            <person name="Kadowaki K."/>
            <person name="Sugiura M."/>
            <person name="Burr B."/>
            <person name="Sasaki T."/>
        </authorList>
    </citation>
    <scope>NUCLEOTIDE SEQUENCE [LARGE SCALE GENOMIC DNA]</scope>
    <source>
        <strain evidence="3">cv. Nipponbare</strain>
    </source>
</reference>
<organism evidence="2 3">
    <name type="scientific">Oryza sativa subsp. japonica</name>
    <name type="common">Rice</name>
    <dbReference type="NCBI Taxonomy" id="39947"/>
    <lineage>
        <taxon>Eukaryota</taxon>
        <taxon>Viridiplantae</taxon>
        <taxon>Streptophyta</taxon>
        <taxon>Embryophyta</taxon>
        <taxon>Tracheophyta</taxon>
        <taxon>Spermatophyta</taxon>
        <taxon>Magnoliopsida</taxon>
        <taxon>Liliopsida</taxon>
        <taxon>Poales</taxon>
        <taxon>Poaceae</taxon>
        <taxon>BOP clade</taxon>
        <taxon>Oryzoideae</taxon>
        <taxon>Oryzeae</taxon>
        <taxon>Oryzinae</taxon>
        <taxon>Oryza</taxon>
        <taxon>Oryza sativa</taxon>
    </lineage>
</organism>
<dbReference type="Proteomes" id="UP000000763">
    <property type="component" value="Chromosome 8"/>
</dbReference>
<accession>Q7EY02</accession>
<dbReference type="EMBL" id="AP004765">
    <property type="protein sequence ID" value="BAD10054.1"/>
    <property type="molecule type" value="Genomic_DNA"/>
</dbReference>
<evidence type="ECO:0000313" key="2">
    <source>
        <dbReference type="EMBL" id="BAD10744.1"/>
    </source>
</evidence>
<evidence type="ECO:0000313" key="3">
    <source>
        <dbReference type="Proteomes" id="UP000000763"/>
    </source>
</evidence>
<sequence length="73" mass="8470">MSPMSGEGLRWGPLEDRRVLRLRPKAWAAVQSRPMWAPLQRGERRDGACGIPLNYKRRTLPGEQGDDSWEFEF</sequence>
<dbReference type="EMBL" id="AP006049">
    <property type="protein sequence ID" value="BAD10744.1"/>
    <property type="molecule type" value="Genomic_DNA"/>
</dbReference>
<reference evidence="1" key="1">
    <citation type="submission" date="2002-02" db="EMBL/GenBank/DDBJ databases">
        <title>Oryza sativa nipponbare(GA3) genomic DNA, chromosome 8, PAC clone:P0711H09.</title>
        <authorList>
            <person name="Sasaki T."/>
            <person name="Matsumoto T."/>
            <person name="Yamamoto K."/>
        </authorList>
    </citation>
    <scope>NUCLEOTIDE SEQUENCE</scope>
</reference>
<reference evidence="3" key="4">
    <citation type="journal article" date="2008" name="Nucleic Acids Res.">
        <title>The rice annotation project database (RAP-DB): 2008 update.</title>
        <authorList>
            <consortium name="The rice annotation project (RAP)"/>
        </authorList>
    </citation>
    <scope>GENOME REANNOTATION</scope>
    <source>
        <strain evidence="3">cv. Nipponbare</strain>
    </source>
</reference>
<name>Q7EY02_ORYSJ</name>
<reference evidence="2" key="2">
    <citation type="submission" date="2002-11" db="EMBL/GenBank/DDBJ databases">
        <title>Oryza sativa nipponbare(GA3) genomic DNA, chromosome 8, BAC clone:OSJNBa0016N23.</title>
        <authorList>
            <person name="Sasaki T."/>
            <person name="Matsumoto T."/>
            <person name="Katayose Y."/>
        </authorList>
    </citation>
    <scope>NUCLEOTIDE SEQUENCE</scope>
</reference>
<dbReference type="AlphaFoldDB" id="Q7EY02"/>
<proteinExistence type="predicted"/>
<gene>
    <name evidence="2" type="ORF">OSJNBa0016N23.137</name>
    <name evidence="1" type="ORF">P0711H09.1</name>
</gene>